<sequence length="82" mass="8516">MTTDAGVQLLDELTDELLFAANIEGVPVEVSPDSLATDAAADANAPAIPTNGWEPALTAPDVDADTEVTLANADAVVWRREP</sequence>
<name>M0DG39_HALPD</name>
<dbReference type="Proteomes" id="UP000011513">
    <property type="component" value="Unassembled WGS sequence"/>
</dbReference>
<comment type="caution">
    <text evidence="1">The sequence shown here is derived from an EMBL/GenBank/DDBJ whole genome shotgun (WGS) entry which is preliminary data.</text>
</comment>
<evidence type="ECO:0000313" key="2">
    <source>
        <dbReference type="Proteomes" id="UP000011513"/>
    </source>
</evidence>
<proteinExistence type="predicted"/>
<dbReference type="AlphaFoldDB" id="M0DG39"/>
<reference evidence="1 2" key="1">
    <citation type="journal article" date="2014" name="PLoS Genet.">
        <title>Phylogenetically driven sequencing of extremely halophilic archaea reveals strategies for static and dynamic osmo-response.</title>
        <authorList>
            <person name="Becker E.A."/>
            <person name="Seitzer P.M."/>
            <person name="Tritt A."/>
            <person name="Larsen D."/>
            <person name="Krusor M."/>
            <person name="Yao A.I."/>
            <person name="Wu D."/>
            <person name="Madern D."/>
            <person name="Eisen J.A."/>
            <person name="Darling A.E."/>
            <person name="Facciotti M.T."/>
        </authorList>
    </citation>
    <scope>NUCLEOTIDE SEQUENCE [LARGE SCALE GENOMIC DNA]</scope>
    <source>
        <strain evidence="1 2">JCM 14848</strain>
    </source>
</reference>
<dbReference type="InParanoid" id="M0DG39"/>
<organism evidence="1 2">
    <name type="scientific">Halogeometricum pallidum JCM 14848</name>
    <dbReference type="NCBI Taxonomy" id="1227487"/>
    <lineage>
        <taxon>Archaea</taxon>
        <taxon>Methanobacteriati</taxon>
        <taxon>Methanobacteriota</taxon>
        <taxon>Stenosarchaea group</taxon>
        <taxon>Halobacteria</taxon>
        <taxon>Halobacteriales</taxon>
        <taxon>Haloferacaceae</taxon>
        <taxon>Halogeometricum</taxon>
    </lineage>
</organism>
<accession>M0DG39</accession>
<keyword evidence="2" id="KW-1185">Reference proteome</keyword>
<evidence type="ECO:0000313" key="1">
    <source>
        <dbReference type="EMBL" id="ELZ34425.1"/>
    </source>
</evidence>
<dbReference type="RefSeq" id="WP_008383421.1">
    <property type="nucleotide sequence ID" value="NZ_AOIV01000004.1"/>
</dbReference>
<gene>
    <name evidence="1" type="ORF">C474_01926</name>
</gene>
<protein>
    <submittedName>
        <fullName evidence="1">Uncharacterized protein</fullName>
    </submittedName>
</protein>
<dbReference type="EMBL" id="AOIV01000004">
    <property type="protein sequence ID" value="ELZ34425.1"/>
    <property type="molecule type" value="Genomic_DNA"/>
</dbReference>